<organism evidence="3 4">
    <name type="scientific">Microbacterium hominis</name>
    <dbReference type="NCBI Taxonomy" id="162426"/>
    <lineage>
        <taxon>Bacteria</taxon>
        <taxon>Bacillati</taxon>
        <taxon>Actinomycetota</taxon>
        <taxon>Actinomycetes</taxon>
        <taxon>Micrococcales</taxon>
        <taxon>Microbacteriaceae</taxon>
        <taxon>Microbacterium</taxon>
    </lineage>
</organism>
<keyword evidence="2" id="KW-0812">Transmembrane</keyword>
<dbReference type="KEGG" id="mhos:CXR34_08395"/>
<evidence type="ECO:0000313" key="4">
    <source>
        <dbReference type="Proteomes" id="UP000233276"/>
    </source>
</evidence>
<dbReference type="RefSeq" id="WP_101306141.1">
    <property type="nucleotide sequence ID" value="NZ_CP025299.1"/>
</dbReference>
<dbReference type="EMBL" id="CP025299">
    <property type="protein sequence ID" value="AUG29481.1"/>
    <property type="molecule type" value="Genomic_DNA"/>
</dbReference>
<dbReference type="AlphaFoldDB" id="A0A2K9DBK9"/>
<keyword evidence="2" id="KW-1133">Transmembrane helix</keyword>
<protein>
    <submittedName>
        <fullName evidence="3">Uncharacterized protein</fullName>
    </submittedName>
</protein>
<dbReference type="Proteomes" id="UP000233276">
    <property type="component" value="Chromosome"/>
</dbReference>
<feature type="transmembrane region" description="Helical" evidence="2">
    <location>
        <begin position="43"/>
        <end position="63"/>
    </location>
</feature>
<feature type="transmembrane region" description="Helical" evidence="2">
    <location>
        <begin position="12"/>
        <end position="31"/>
    </location>
</feature>
<gene>
    <name evidence="3" type="ORF">CXR34_08395</name>
</gene>
<feature type="region of interest" description="Disordered" evidence="1">
    <location>
        <begin position="136"/>
        <end position="155"/>
    </location>
</feature>
<feature type="transmembrane region" description="Helical" evidence="2">
    <location>
        <begin position="97"/>
        <end position="119"/>
    </location>
</feature>
<accession>A0A2K9DBK9</accession>
<keyword evidence="2" id="KW-0472">Membrane</keyword>
<evidence type="ECO:0000256" key="1">
    <source>
        <dbReference type="SAM" id="MobiDB-lite"/>
    </source>
</evidence>
<reference evidence="3 4" key="1">
    <citation type="submission" date="2017-12" db="EMBL/GenBank/DDBJ databases">
        <title>Isolation and characterization of estrogens degradatiion strain Microbacterium hominis SJTG1.</title>
        <authorList>
            <person name="Xiong W."/>
            <person name="Yin C."/>
            <person name="Zheng D."/>
            <person name="Liang R."/>
        </authorList>
    </citation>
    <scope>NUCLEOTIDE SEQUENCE [LARGE SCALE GENOMIC DNA]</scope>
    <source>
        <strain evidence="3 4">SJTG1</strain>
    </source>
</reference>
<sequence length="155" mass="15705">MLISFLLTTLPAGLMIVGGIVASIGALHIAVSVPGTKRPSDKGGVAVALGLALVLVMAAWNAVLDAGFKLLGIDPETAITVQEKGDVFGELALAGQIVMITVGAVAIATLVLAVTVGAVQRATLARATVRAPIEASPMRRRPAAAADQEHEPPTL</sequence>
<proteinExistence type="predicted"/>
<name>A0A2K9DBK9_9MICO</name>
<evidence type="ECO:0000313" key="3">
    <source>
        <dbReference type="EMBL" id="AUG29481.1"/>
    </source>
</evidence>
<evidence type="ECO:0000256" key="2">
    <source>
        <dbReference type="SAM" id="Phobius"/>
    </source>
</evidence>